<accession>A0A3G8WR63</accession>
<evidence type="ECO:0008006" key="3">
    <source>
        <dbReference type="Google" id="ProtNLM"/>
    </source>
</evidence>
<protein>
    <recommendedName>
        <fullName evidence="3">DUF4397 domain-containing protein</fullName>
    </recommendedName>
</protein>
<dbReference type="RefSeq" id="WP_124784862.1">
    <property type="nucleotide sequence ID" value="NZ_CP034171.1"/>
</dbReference>
<dbReference type="AlphaFoldDB" id="A0A3G8WR63"/>
<sequence length="247" mass="27607">MKKTILALVAAVALQSCNNETLQPFDIAQKPASIEVKGYSKPDSLQMKLNGNPVLINEKSTYAGNINTKLEFVLDEGETNFLTVNRKSDGKELAKFEINYKNLEDYKAINFYNLPGLFLQTAVNKPTVNLGRTGFMFIFPNLGELSKNGLTEVKGVLRKANGDAVKNEKGEAVVFEKIGRKDFTDVQVFRNFTDKVVYLDLYKPGESAPYATVELKNGVRYSMIVLQEMQEKNQVVVKGDINVADYL</sequence>
<evidence type="ECO:0000313" key="1">
    <source>
        <dbReference type="EMBL" id="AZI20674.1"/>
    </source>
</evidence>
<proteinExistence type="predicted"/>
<organism evidence="1 2">
    <name type="scientific">Chryseobacterium taklimakanense</name>
    <dbReference type="NCBI Taxonomy" id="536441"/>
    <lineage>
        <taxon>Bacteria</taxon>
        <taxon>Pseudomonadati</taxon>
        <taxon>Bacteroidota</taxon>
        <taxon>Flavobacteriia</taxon>
        <taxon>Flavobacteriales</taxon>
        <taxon>Weeksellaceae</taxon>
        <taxon>Chryseobacterium group</taxon>
        <taxon>Chryseobacterium</taxon>
    </lineage>
</organism>
<gene>
    <name evidence="1" type="ORF">EIH08_08095</name>
</gene>
<dbReference type="EMBL" id="CP034171">
    <property type="protein sequence ID" value="AZI20674.1"/>
    <property type="molecule type" value="Genomic_DNA"/>
</dbReference>
<reference evidence="2" key="1">
    <citation type="submission" date="2018-11" db="EMBL/GenBank/DDBJ databases">
        <title>Proposal to divide the Flavobacteriaceae and reorganize its genera based on Amino Acid Identity values calculated from whole genome sequences.</title>
        <authorList>
            <person name="Nicholson A.C."/>
            <person name="Gulvik C.A."/>
            <person name="Whitney A.M."/>
            <person name="Humrighouse B.W."/>
            <person name="Bell M."/>
            <person name="Holmes B."/>
            <person name="Steigerwalt A.B."/>
            <person name="Villarma A."/>
            <person name="Sheth M."/>
            <person name="Batra D."/>
            <person name="Pryor J."/>
            <person name="Bernardet J.-F."/>
            <person name="Hugo C."/>
            <person name="Kampfer P."/>
            <person name="Newman J.D."/>
            <person name="McQuiston J.R."/>
        </authorList>
    </citation>
    <scope>NUCLEOTIDE SEQUENCE [LARGE SCALE GENOMIC DNA]</scope>
    <source>
        <strain evidence="2">H4753</strain>
    </source>
</reference>
<dbReference type="Proteomes" id="UP000282297">
    <property type="component" value="Chromosome"/>
</dbReference>
<name>A0A3G8WR63_9FLAO</name>
<dbReference type="PROSITE" id="PS51257">
    <property type="entry name" value="PROKAR_LIPOPROTEIN"/>
    <property type="match status" value="1"/>
</dbReference>
<evidence type="ECO:0000313" key="2">
    <source>
        <dbReference type="Proteomes" id="UP000282297"/>
    </source>
</evidence>